<dbReference type="AlphaFoldDB" id="A0A506TZ09"/>
<dbReference type="InterPro" id="IPR011105">
    <property type="entry name" value="Cell_wall_hydrolase_SleB"/>
</dbReference>
<accession>A0A506TZ09</accession>
<dbReference type="OrthoDB" id="8433080at2"/>
<name>A0A506TZ09_9HYPH</name>
<evidence type="ECO:0000259" key="2">
    <source>
        <dbReference type="Pfam" id="PF07486"/>
    </source>
</evidence>
<dbReference type="InterPro" id="IPR042047">
    <property type="entry name" value="SleB_dom1"/>
</dbReference>
<reference evidence="3 4" key="1">
    <citation type="submission" date="2019-06" db="EMBL/GenBank/DDBJ databases">
        <authorList>
            <person name="Li M."/>
        </authorList>
    </citation>
    <scope>NUCLEOTIDE SEQUENCE [LARGE SCALE GENOMIC DNA]</scope>
    <source>
        <strain evidence="3 4">BGMRC6574</strain>
    </source>
</reference>
<feature type="domain" description="Cell wall hydrolase SleB" evidence="2">
    <location>
        <begin position="57"/>
        <end position="154"/>
    </location>
</feature>
<gene>
    <name evidence="3" type="ORF">FJU11_13725</name>
</gene>
<dbReference type="Gene3D" id="1.10.10.2520">
    <property type="entry name" value="Cell wall hydrolase SleB, domain 1"/>
    <property type="match status" value="1"/>
</dbReference>
<evidence type="ECO:0000313" key="3">
    <source>
        <dbReference type="EMBL" id="TPW26720.1"/>
    </source>
</evidence>
<evidence type="ECO:0000256" key="1">
    <source>
        <dbReference type="SAM" id="MobiDB-lite"/>
    </source>
</evidence>
<comment type="caution">
    <text evidence="3">The sequence shown here is derived from an EMBL/GenBank/DDBJ whole genome shotgun (WGS) entry which is preliminary data.</text>
</comment>
<feature type="region of interest" description="Disordered" evidence="1">
    <location>
        <begin position="1"/>
        <end position="23"/>
    </location>
</feature>
<organism evidence="3 4">
    <name type="scientific">Pararhizobium mangrovi</name>
    <dbReference type="NCBI Taxonomy" id="2590452"/>
    <lineage>
        <taxon>Bacteria</taxon>
        <taxon>Pseudomonadati</taxon>
        <taxon>Pseudomonadota</taxon>
        <taxon>Alphaproteobacteria</taxon>
        <taxon>Hyphomicrobiales</taxon>
        <taxon>Rhizobiaceae</taxon>
        <taxon>Rhizobium/Agrobacterium group</taxon>
        <taxon>Pararhizobium</taxon>
    </lineage>
</organism>
<keyword evidence="4" id="KW-1185">Reference proteome</keyword>
<dbReference type="Proteomes" id="UP000320314">
    <property type="component" value="Unassembled WGS sequence"/>
</dbReference>
<dbReference type="GO" id="GO:0016787">
    <property type="term" value="F:hydrolase activity"/>
    <property type="evidence" value="ECO:0007669"/>
    <property type="project" value="InterPro"/>
</dbReference>
<evidence type="ECO:0000313" key="4">
    <source>
        <dbReference type="Proteomes" id="UP000320314"/>
    </source>
</evidence>
<dbReference type="Pfam" id="PF07486">
    <property type="entry name" value="Hydrolase_2"/>
    <property type="match status" value="1"/>
</dbReference>
<dbReference type="EMBL" id="VHLH01000027">
    <property type="protein sequence ID" value="TPW26720.1"/>
    <property type="molecule type" value="Genomic_DNA"/>
</dbReference>
<protein>
    <recommendedName>
        <fullName evidence="2">Cell wall hydrolase SleB domain-containing protein</fullName>
    </recommendedName>
</protein>
<proteinExistence type="predicted"/>
<sequence length="218" mass="22891">MTLAGCQTDGMTTGSIPPTVKAEQNDSGATHVAAVNVGSREKQCLMRAMYFESNRSSDDGLLAVGSVVMNRVASPKFPNTICGVVGQPNQFAPGVLSRKMNPRTTPRVEKVADLVLSGKRHPKVGPAKFFHTAGLHFPYNNMHYVVVAGGNAFYEKRRVSSPASRAIDIATADVPASVPVPGARPVGGLDGSVLRTAFAEQTTVPLPSARAAFAAATE</sequence>